<feature type="compositionally biased region" description="Polar residues" evidence="1">
    <location>
        <begin position="1"/>
        <end position="14"/>
    </location>
</feature>
<evidence type="ECO:0000313" key="3">
    <source>
        <dbReference type="Proteomes" id="UP000008744"/>
    </source>
</evidence>
<name>B4ISI0_DROPE</name>
<dbReference type="eggNOG" id="KOG1870">
    <property type="taxonomic scope" value="Eukaryota"/>
</dbReference>
<evidence type="ECO:0000256" key="1">
    <source>
        <dbReference type="SAM" id="MobiDB-lite"/>
    </source>
</evidence>
<dbReference type="AlphaFoldDB" id="B4ISI0"/>
<sequence length="63" mass="7159">MPISIPFQSDNFQVSGWPEKTREKGKRRNSVGGSKSNNNKENVTLQKFVTVREPSEPTHESEI</sequence>
<feature type="compositionally biased region" description="Basic and acidic residues" evidence="1">
    <location>
        <begin position="53"/>
        <end position="63"/>
    </location>
</feature>
<dbReference type="STRING" id="7234.B4ISI0"/>
<protein>
    <submittedName>
        <fullName evidence="2">GL10051</fullName>
    </submittedName>
</protein>
<keyword evidence="3" id="KW-1185">Reference proteome</keyword>
<reference evidence="2 3" key="1">
    <citation type="journal article" date="2007" name="Nature">
        <title>Evolution of genes and genomes on the Drosophila phylogeny.</title>
        <authorList>
            <consortium name="Drosophila 12 Genomes Consortium"/>
            <person name="Clark A.G."/>
            <person name="Eisen M.B."/>
            <person name="Smith D.R."/>
            <person name="Bergman C.M."/>
            <person name="Oliver B."/>
            <person name="Markow T.A."/>
            <person name="Kaufman T.C."/>
            <person name="Kellis M."/>
            <person name="Gelbart W."/>
            <person name="Iyer V.N."/>
            <person name="Pollard D.A."/>
            <person name="Sackton T.B."/>
            <person name="Larracuente A.M."/>
            <person name="Singh N.D."/>
            <person name="Abad J.P."/>
            <person name="Abt D.N."/>
            <person name="Adryan B."/>
            <person name="Aguade M."/>
            <person name="Akashi H."/>
            <person name="Anderson W.W."/>
            <person name="Aquadro C.F."/>
            <person name="Ardell D.H."/>
            <person name="Arguello R."/>
            <person name="Artieri C.G."/>
            <person name="Barbash D.A."/>
            <person name="Barker D."/>
            <person name="Barsanti P."/>
            <person name="Batterham P."/>
            <person name="Batzoglou S."/>
            <person name="Begun D."/>
            <person name="Bhutkar A."/>
            <person name="Blanco E."/>
            <person name="Bosak S.A."/>
            <person name="Bradley R.K."/>
            <person name="Brand A.D."/>
            <person name="Brent M.R."/>
            <person name="Brooks A.N."/>
            <person name="Brown R.H."/>
            <person name="Butlin R.K."/>
            <person name="Caggese C."/>
            <person name="Calvi B.R."/>
            <person name="Bernardo de Carvalho A."/>
            <person name="Caspi A."/>
            <person name="Castrezana S."/>
            <person name="Celniker S.E."/>
            <person name="Chang J.L."/>
            <person name="Chapple C."/>
            <person name="Chatterji S."/>
            <person name="Chinwalla A."/>
            <person name="Civetta A."/>
            <person name="Clifton S.W."/>
            <person name="Comeron J.M."/>
            <person name="Costello J.C."/>
            <person name="Coyne J.A."/>
            <person name="Daub J."/>
            <person name="David R.G."/>
            <person name="Delcher A.L."/>
            <person name="Delehaunty K."/>
            <person name="Do C.B."/>
            <person name="Ebling H."/>
            <person name="Edwards K."/>
            <person name="Eickbush T."/>
            <person name="Evans J.D."/>
            <person name="Filipski A."/>
            <person name="Findeiss S."/>
            <person name="Freyhult E."/>
            <person name="Fulton L."/>
            <person name="Fulton R."/>
            <person name="Garcia A.C."/>
            <person name="Gardiner A."/>
            <person name="Garfield D.A."/>
            <person name="Garvin B.E."/>
            <person name="Gibson G."/>
            <person name="Gilbert D."/>
            <person name="Gnerre S."/>
            <person name="Godfrey J."/>
            <person name="Good R."/>
            <person name="Gotea V."/>
            <person name="Gravely B."/>
            <person name="Greenberg A.J."/>
            <person name="Griffiths-Jones S."/>
            <person name="Gross S."/>
            <person name="Guigo R."/>
            <person name="Gustafson E.A."/>
            <person name="Haerty W."/>
            <person name="Hahn M.W."/>
            <person name="Halligan D.L."/>
            <person name="Halpern A.L."/>
            <person name="Halter G.M."/>
            <person name="Han M.V."/>
            <person name="Heger A."/>
            <person name="Hillier L."/>
            <person name="Hinrichs A.S."/>
            <person name="Holmes I."/>
            <person name="Hoskins R.A."/>
            <person name="Hubisz M.J."/>
            <person name="Hultmark D."/>
            <person name="Huntley M.A."/>
            <person name="Jaffe D.B."/>
            <person name="Jagadeeshan S."/>
            <person name="Jeck W.R."/>
            <person name="Johnson J."/>
            <person name="Jones C.D."/>
            <person name="Jordan W.C."/>
            <person name="Karpen G.H."/>
            <person name="Kataoka E."/>
            <person name="Keightley P.D."/>
            <person name="Kheradpour P."/>
            <person name="Kirkness E.F."/>
            <person name="Koerich L.B."/>
            <person name="Kristiansen K."/>
            <person name="Kudrna D."/>
            <person name="Kulathinal R.J."/>
            <person name="Kumar S."/>
            <person name="Kwok R."/>
            <person name="Lander E."/>
            <person name="Langley C.H."/>
            <person name="Lapoint R."/>
            <person name="Lazzaro B.P."/>
            <person name="Lee S.J."/>
            <person name="Levesque L."/>
            <person name="Li R."/>
            <person name="Lin C.F."/>
            <person name="Lin M.F."/>
            <person name="Lindblad-Toh K."/>
            <person name="Llopart A."/>
            <person name="Long M."/>
            <person name="Low L."/>
            <person name="Lozovsky E."/>
            <person name="Lu J."/>
            <person name="Luo M."/>
            <person name="Machado C.A."/>
            <person name="Makalowski W."/>
            <person name="Marzo M."/>
            <person name="Matsuda M."/>
            <person name="Matzkin L."/>
            <person name="McAllister B."/>
            <person name="McBride C.S."/>
            <person name="McKernan B."/>
            <person name="McKernan K."/>
            <person name="Mendez-Lago M."/>
            <person name="Minx P."/>
            <person name="Mollenhauer M.U."/>
            <person name="Montooth K."/>
            <person name="Mount S.M."/>
            <person name="Mu X."/>
            <person name="Myers E."/>
            <person name="Negre B."/>
            <person name="Newfeld S."/>
            <person name="Nielsen R."/>
            <person name="Noor M.A."/>
            <person name="O'Grady P."/>
            <person name="Pachter L."/>
            <person name="Papaceit M."/>
            <person name="Parisi M.J."/>
            <person name="Parisi M."/>
            <person name="Parts L."/>
            <person name="Pedersen J.S."/>
            <person name="Pesole G."/>
            <person name="Phillippy A.M."/>
            <person name="Ponting C.P."/>
            <person name="Pop M."/>
            <person name="Porcelli D."/>
            <person name="Powell J.R."/>
            <person name="Prohaska S."/>
            <person name="Pruitt K."/>
            <person name="Puig M."/>
            <person name="Quesneville H."/>
            <person name="Ram K.R."/>
            <person name="Rand D."/>
            <person name="Rasmussen M.D."/>
            <person name="Reed L.K."/>
            <person name="Reenan R."/>
            <person name="Reily A."/>
            <person name="Remington K.A."/>
            <person name="Rieger T.T."/>
            <person name="Ritchie M.G."/>
            <person name="Robin C."/>
            <person name="Rogers Y.H."/>
            <person name="Rohde C."/>
            <person name="Rozas J."/>
            <person name="Rubenfield M.J."/>
            <person name="Ruiz A."/>
            <person name="Russo S."/>
            <person name="Salzberg S.L."/>
            <person name="Sanchez-Gracia A."/>
            <person name="Saranga D.J."/>
            <person name="Sato H."/>
            <person name="Schaeffer S.W."/>
            <person name="Schatz M.C."/>
            <person name="Schlenke T."/>
            <person name="Schwartz R."/>
            <person name="Segarra C."/>
            <person name="Singh R.S."/>
            <person name="Sirot L."/>
            <person name="Sirota M."/>
            <person name="Sisneros N.B."/>
            <person name="Smith C.D."/>
            <person name="Smith T.F."/>
            <person name="Spieth J."/>
            <person name="Stage D.E."/>
            <person name="Stark A."/>
            <person name="Stephan W."/>
            <person name="Strausberg R.L."/>
            <person name="Strempel S."/>
            <person name="Sturgill D."/>
            <person name="Sutton G."/>
            <person name="Sutton G.G."/>
            <person name="Tao W."/>
            <person name="Teichmann S."/>
            <person name="Tobari Y.N."/>
            <person name="Tomimura Y."/>
            <person name="Tsolas J.M."/>
            <person name="Valente V.L."/>
            <person name="Venter E."/>
            <person name="Venter J.C."/>
            <person name="Vicario S."/>
            <person name="Vieira F.G."/>
            <person name="Vilella A.J."/>
            <person name="Villasante A."/>
            <person name="Walenz B."/>
            <person name="Wang J."/>
            <person name="Wasserman M."/>
            <person name="Watts T."/>
            <person name="Wilson D."/>
            <person name="Wilson R.K."/>
            <person name="Wing R.A."/>
            <person name="Wolfner M.F."/>
            <person name="Wong A."/>
            <person name="Wong G.K."/>
            <person name="Wu C.I."/>
            <person name="Wu G."/>
            <person name="Yamamoto D."/>
            <person name="Yang H.P."/>
            <person name="Yang S.P."/>
            <person name="Yorke J.A."/>
            <person name="Yoshida K."/>
            <person name="Zdobnov E."/>
            <person name="Zhang P."/>
            <person name="Zhang Y."/>
            <person name="Zimin A.V."/>
            <person name="Baldwin J."/>
            <person name="Abdouelleil A."/>
            <person name="Abdulkadir J."/>
            <person name="Abebe A."/>
            <person name="Abera B."/>
            <person name="Abreu J."/>
            <person name="Acer S.C."/>
            <person name="Aftuck L."/>
            <person name="Alexander A."/>
            <person name="An P."/>
            <person name="Anderson E."/>
            <person name="Anderson S."/>
            <person name="Arachi H."/>
            <person name="Azer M."/>
            <person name="Bachantsang P."/>
            <person name="Barry A."/>
            <person name="Bayul T."/>
            <person name="Berlin A."/>
            <person name="Bessette D."/>
            <person name="Bloom T."/>
            <person name="Blye J."/>
            <person name="Boguslavskiy L."/>
            <person name="Bonnet C."/>
            <person name="Boukhgalter B."/>
            <person name="Bourzgui I."/>
            <person name="Brown A."/>
            <person name="Cahill P."/>
            <person name="Channer S."/>
            <person name="Cheshatsang Y."/>
            <person name="Chuda L."/>
            <person name="Citroen M."/>
            <person name="Collymore A."/>
            <person name="Cooke P."/>
            <person name="Costello M."/>
            <person name="D'Aco K."/>
            <person name="Daza R."/>
            <person name="De Haan G."/>
            <person name="DeGray S."/>
            <person name="DeMaso C."/>
            <person name="Dhargay N."/>
            <person name="Dooley K."/>
            <person name="Dooley E."/>
            <person name="Doricent M."/>
            <person name="Dorje P."/>
            <person name="Dorjee K."/>
            <person name="Dupes A."/>
            <person name="Elong R."/>
            <person name="Falk J."/>
            <person name="Farina A."/>
            <person name="Faro S."/>
            <person name="Ferguson D."/>
            <person name="Fisher S."/>
            <person name="Foley C.D."/>
            <person name="Franke A."/>
            <person name="Friedrich D."/>
            <person name="Gadbois L."/>
            <person name="Gearin G."/>
            <person name="Gearin C.R."/>
            <person name="Giannoukos G."/>
            <person name="Goode T."/>
            <person name="Graham J."/>
            <person name="Grandbois E."/>
            <person name="Grewal S."/>
            <person name="Gyaltsen K."/>
            <person name="Hafez N."/>
            <person name="Hagos B."/>
            <person name="Hall J."/>
            <person name="Henson C."/>
            <person name="Hollinger A."/>
            <person name="Honan T."/>
            <person name="Huard M.D."/>
            <person name="Hughes L."/>
            <person name="Hurhula B."/>
            <person name="Husby M.E."/>
            <person name="Kamat A."/>
            <person name="Kanga B."/>
            <person name="Kashin S."/>
            <person name="Khazanovich D."/>
            <person name="Kisner P."/>
            <person name="Lance K."/>
            <person name="Lara M."/>
            <person name="Lee W."/>
            <person name="Lennon N."/>
            <person name="Letendre F."/>
            <person name="LeVine R."/>
            <person name="Lipovsky A."/>
            <person name="Liu X."/>
            <person name="Liu J."/>
            <person name="Liu S."/>
            <person name="Lokyitsang T."/>
            <person name="Lokyitsang Y."/>
            <person name="Lubonja R."/>
            <person name="Lui A."/>
            <person name="MacDonald P."/>
            <person name="Magnisalis V."/>
            <person name="Maru K."/>
            <person name="Matthews C."/>
            <person name="McCusker W."/>
            <person name="McDonough S."/>
            <person name="Mehta T."/>
            <person name="Meldrim J."/>
            <person name="Meneus L."/>
            <person name="Mihai O."/>
            <person name="Mihalev A."/>
            <person name="Mihova T."/>
            <person name="Mittelman R."/>
            <person name="Mlenga V."/>
            <person name="Montmayeur A."/>
            <person name="Mulrain L."/>
            <person name="Navidi A."/>
            <person name="Naylor J."/>
            <person name="Negash T."/>
            <person name="Nguyen T."/>
            <person name="Nguyen N."/>
            <person name="Nicol R."/>
            <person name="Norbu C."/>
            <person name="Norbu N."/>
            <person name="Novod N."/>
            <person name="O'Neill B."/>
            <person name="Osman S."/>
            <person name="Markiewicz E."/>
            <person name="Oyono O.L."/>
            <person name="Patti C."/>
            <person name="Phunkhang P."/>
            <person name="Pierre F."/>
            <person name="Priest M."/>
            <person name="Raghuraman S."/>
            <person name="Rege F."/>
            <person name="Reyes R."/>
            <person name="Rise C."/>
            <person name="Rogov P."/>
            <person name="Ross K."/>
            <person name="Ryan E."/>
            <person name="Settipalli S."/>
            <person name="Shea T."/>
            <person name="Sherpa N."/>
            <person name="Shi L."/>
            <person name="Shih D."/>
            <person name="Sparrow T."/>
            <person name="Spaulding J."/>
            <person name="Stalker J."/>
            <person name="Stange-Thomann N."/>
            <person name="Stavropoulos S."/>
            <person name="Stone C."/>
            <person name="Strader C."/>
            <person name="Tesfaye S."/>
            <person name="Thomson T."/>
            <person name="Thoulutsang Y."/>
            <person name="Thoulutsang D."/>
            <person name="Topham K."/>
            <person name="Topping I."/>
            <person name="Tsamla T."/>
            <person name="Vassiliev H."/>
            <person name="Vo A."/>
            <person name="Wangchuk T."/>
            <person name="Wangdi T."/>
            <person name="Weiand M."/>
            <person name="Wilkinson J."/>
            <person name="Wilson A."/>
            <person name="Yadav S."/>
            <person name="Young G."/>
            <person name="Yu Q."/>
            <person name="Zembek L."/>
            <person name="Zhong D."/>
            <person name="Zimmer A."/>
            <person name="Zwirko Z."/>
            <person name="Jaffe D.B."/>
            <person name="Alvarez P."/>
            <person name="Brockman W."/>
            <person name="Butler J."/>
            <person name="Chin C."/>
            <person name="Gnerre S."/>
            <person name="Grabherr M."/>
            <person name="Kleber M."/>
            <person name="Mauceli E."/>
            <person name="MacCallum I."/>
        </authorList>
    </citation>
    <scope>NUCLEOTIDE SEQUENCE [LARGE SCALE GENOMIC DNA]</scope>
    <source>
        <strain evidence="3">MSH-3 / Tucson 14011-0111.49</strain>
    </source>
</reference>
<dbReference type="OrthoDB" id="73004at2759"/>
<feature type="compositionally biased region" description="Low complexity" evidence="1">
    <location>
        <begin position="30"/>
        <end position="43"/>
    </location>
</feature>
<dbReference type="Proteomes" id="UP000008744">
    <property type="component" value="Unassembled WGS sequence"/>
</dbReference>
<dbReference type="HOGENOM" id="CLU_2888104_0_0_1"/>
<feature type="region of interest" description="Disordered" evidence="1">
    <location>
        <begin position="1"/>
        <end position="63"/>
    </location>
</feature>
<gene>
    <name evidence="2" type="primary">Dper\GL10051</name>
    <name evidence="2" type="ORF">Dper_GL10051</name>
</gene>
<organism evidence="3">
    <name type="scientific">Drosophila persimilis</name>
    <name type="common">Fruit fly</name>
    <dbReference type="NCBI Taxonomy" id="7234"/>
    <lineage>
        <taxon>Eukaryota</taxon>
        <taxon>Metazoa</taxon>
        <taxon>Ecdysozoa</taxon>
        <taxon>Arthropoda</taxon>
        <taxon>Hexapoda</taxon>
        <taxon>Insecta</taxon>
        <taxon>Pterygota</taxon>
        <taxon>Neoptera</taxon>
        <taxon>Endopterygota</taxon>
        <taxon>Diptera</taxon>
        <taxon>Brachycera</taxon>
        <taxon>Muscomorpha</taxon>
        <taxon>Ephydroidea</taxon>
        <taxon>Drosophilidae</taxon>
        <taxon>Drosophila</taxon>
        <taxon>Sophophora</taxon>
    </lineage>
</organism>
<dbReference type="EMBL" id="CH700301">
    <property type="protein sequence ID" value="EDW26069.1"/>
    <property type="molecule type" value="Genomic_DNA"/>
</dbReference>
<proteinExistence type="predicted"/>
<evidence type="ECO:0000313" key="2">
    <source>
        <dbReference type="EMBL" id="EDW26069.1"/>
    </source>
</evidence>
<accession>B4ISI0</accession>